<proteinExistence type="predicted"/>
<dbReference type="InterPro" id="IPR001173">
    <property type="entry name" value="Glyco_trans_2-like"/>
</dbReference>
<dbReference type="Gene3D" id="3.90.550.10">
    <property type="entry name" value="Spore Coat Polysaccharide Biosynthesis Protein SpsA, Chain A"/>
    <property type="match status" value="1"/>
</dbReference>
<accession>A0A2N5N059</accession>
<keyword evidence="3" id="KW-1185">Reference proteome</keyword>
<evidence type="ECO:0000259" key="1">
    <source>
        <dbReference type="Pfam" id="PF00535"/>
    </source>
</evidence>
<protein>
    <submittedName>
        <fullName evidence="2">Glycosyl transferase, family 2</fullName>
    </submittedName>
</protein>
<dbReference type="OrthoDB" id="9785185at2"/>
<dbReference type="InterPro" id="IPR050834">
    <property type="entry name" value="Glycosyltransf_2"/>
</dbReference>
<comment type="caution">
    <text evidence="2">The sequence shown here is derived from an EMBL/GenBank/DDBJ whole genome shotgun (WGS) entry which is preliminary data.</text>
</comment>
<organism evidence="2 3">
    <name type="scientific">Paenibacillus pasadenensis</name>
    <dbReference type="NCBI Taxonomy" id="217090"/>
    <lineage>
        <taxon>Bacteria</taxon>
        <taxon>Bacillati</taxon>
        <taxon>Bacillota</taxon>
        <taxon>Bacilli</taxon>
        <taxon>Bacillales</taxon>
        <taxon>Paenibacillaceae</taxon>
        <taxon>Paenibacillus</taxon>
    </lineage>
</organism>
<keyword evidence="2" id="KW-0808">Transferase</keyword>
<dbReference type="RefSeq" id="WP_028600646.1">
    <property type="nucleotide sequence ID" value="NZ_BIMM01000072.1"/>
</dbReference>
<gene>
    <name evidence="2" type="ORF">B8V81_2158</name>
</gene>
<evidence type="ECO:0000313" key="3">
    <source>
        <dbReference type="Proteomes" id="UP000234789"/>
    </source>
</evidence>
<feature type="domain" description="Glycosyltransferase 2-like" evidence="1">
    <location>
        <begin position="6"/>
        <end position="161"/>
    </location>
</feature>
<dbReference type="PANTHER" id="PTHR43685">
    <property type="entry name" value="GLYCOSYLTRANSFERASE"/>
    <property type="match status" value="1"/>
</dbReference>
<sequence>MTDVGIVMPVYRQKREFLTAAVQSVLAQTHRGFRFVLVIDGAPEMEPLVQELTAGDPRAEIIAYPDNRGVAAALNTGFEALLADPAILYLTWVSTDNVYGPDYVGVLRSALVQGPPELGLVFSSFRSIDDEGRQLRSEAELAALRVYQAQPEERLLDYSMVGVSFMYKAQYARQIAGYGMQPVEDYDYWLRLSETCRMKHLPVELMDYRVDSAHSISAQLRGPQEHRRWRYAYHLVRHQARLRRGIPAQLTVLFPLGLALDNEIEVLEDLYEQSFSNYSCIVLDLSESQQPTSALGAISHPTTSFKWCPGMGVSPAILYAAQHVTTPYVLVLGPGRFREVVDLQQLIDYADANGKPGELSWFYGDGPAPAPISIRRGTDAAEPPGKPNLFHELFRTDGLVRLLGAILGTEGPP</sequence>
<dbReference type="PANTHER" id="PTHR43685:SF2">
    <property type="entry name" value="GLYCOSYLTRANSFERASE 2-LIKE DOMAIN-CONTAINING PROTEIN"/>
    <property type="match status" value="1"/>
</dbReference>
<dbReference type="AlphaFoldDB" id="A0A2N5N059"/>
<dbReference type="GO" id="GO:0016740">
    <property type="term" value="F:transferase activity"/>
    <property type="evidence" value="ECO:0007669"/>
    <property type="project" value="UniProtKB-KW"/>
</dbReference>
<dbReference type="Proteomes" id="UP000234789">
    <property type="component" value="Unassembled WGS sequence"/>
</dbReference>
<name>A0A2N5N059_9BACL</name>
<dbReference type="Pfam" id="PF00535">
    <property type="entry name" value="Glycos_transf_2"/>
    <property type="match status" value="1"/>
</dbReference>
<evidence type="ECO:0000313" key="2">
    <source>
        <dbReference type="EMBL" id="PLT43727.1"/>
    </source>
</evidence>
<dbReference type="SUPFAM" id="SSF53448">
    <property type="entry name" value="Nucleotide-diphospho-sugar transferases"/>
    <property type="match status" value="1"/>
</dbReference>
<dbReference type="InterPro" id="IPR029044">
    <property type="entry name" value="Nucleotide-diphossugar_trans"/>
</dbReference>
<dbReference type="EMBL" id="NFEZ01000004">
    <property type="protein sequence ID" value="PLT43727.1"/>
    <property type="molecule type" value="Genomic_DNA"/>
</dbReference>
<reference evidence="2 3" key="1">
    <citation type="submission" date="2017-05" db="EMBL/GenBank/DDBJ databases">
        <title>Functional genome analysis of Paenibacillus pasadenensis strain R16: insights on endophytic life style and antifungal activity.</title>
        <authorList>
            <person name="Passera A."/>
            <person name="Marcolungo L."/>
            <person name="Casati P."/>
            <person name="Brasca M."/>
            <person name="Quaglino F."/>
            <person name="Delledonne M."/>
        </authorList>
    </citation>
    <scope>NUCLEOTIDE SEQUENCE [LARGE SCALE GENOMIC DNA]</scope>
    <source>
        <strain evidence="2 3">R16</strain>
    </source>
</reference>